<feature type="transmembrane region" description="Helical" evidence="7">
    <location>
        <begin position="266"/>
        <end position="289"/>
    </location>
</feature>
<comment type="similarity">
    <text evidence="7">Belongs to the binding-protein-dependent transport system permease family.</text>
</comment>
<organism evidence="9 10">
    <name type="scientific">Ktedonospora formicarum</name>
    <dbReference type="NCBI Taxonomy" id="2778364"/>
    <lineage>
        <taxon>Bacteria</taxon>
        <taxon>Bacillati</taxon>
        <taxon>Chloroflexota</taxon>
        <taxon>Ktedonobacteria</taxon>
        <taxon>Ktedonobacterales</taxon>
        <taxon>Ktedonobacteraceae</taxon>
        <taxon>Ktedonospora</taxon>
    </lineage>
</organism>
<gene>
    <name evidence="9" type="ORF">KSX_48350</name>
</gene>
<keyword evidence="5 7" id="KW-1133">Transmembrane helix</keyword>
<keyword evidence="4 7" id="KW-0812">Transmembrane</keyword>
<dbReference type="CDD" id="cd06261">
    <property type="entry name" value="TM_PBP2"/>
    <property type="match status" value="1"/>
</dbReference>
<name>A0A8J3I5W9_9CHLR</name>
<dbReference type="EMBL" id="BNJF01000002">
    <property type="protein sequence ID" value="GHO46672.1"/>
    <property type="molecule type" value="Genomic_DNA"/>
</dbReference>
<feature type="transmembrane region" description="Helical" evidence="7">
    <location>
        <begin position="158"/>
        <end position="182"/>
    </location>
</feature>
<evidence type="ECO:0000256" key="7">
    <source>
        <dbReference type="RuleBase" id="RU363032"/>
    </source>
</evidence>
<feature type="transmembrane region" description="Helical" evidence="7">
    <location>
        <begin position="203"/>
        <end position="225"/>
    </location>
</feature>
<evidence type="ECO:0000313" key="10">
    <source>
        <dbReference type="Proteomes" id="UP000612362"/>
    </source>
</evidence>
<evidence type="ECO:0000256" key="3">
    <source>
        <dbReference type="ARBA" id="ARBA00022475"/>
    </source>
</evidence>
<keyword evidence="6 7" id="KW-0472">Membrane</keyword>
<evidence type="ECO:0000256" key="2">
    <source>
        <dbReference type="ARBA" id="ARBA00022448"/>
    </source>
</evidence>
<comment type="subcellular location">
    <subcellularLocation>
        <location evidence="1 7">Cell membrane</location>
        <topology evidence="1 7">Multi-pass membrane protein</topology>
    </subcellularLocation>
</comment>
<dbReference type="SUPFAM" id="SSF161098">
    <property type="entry name" value="MetI-like"/>
    <property type="match status" value="1"/>
</dbReference>
<reference evidence="9" key="1">
    <citation type="submission" date="2020-10" db="EMBL/GenBank/DDBJ databases">
        <title>Taxonomic study of unclassified bacteria belonging to the class Ktedonobacteria.</title>
        <authorList>
            <person name="Yabe S."/>
            <person name="Wang C.M."/>
            <person name="Zheng Y."/>
            <person name="Sakai Y."/>
            <person name="Cavaletti L."/>
            <person name="Monciardini P."/>
            <person name="Donadio S."/>
        </authorList>
    </citation>
    <scope>NUCLEOTIDE SEQUENCE</scope>
    <source>
        <strain evidence="9">SOSP1-1</strain>
    </source>
</reference>
<feature type="transmembrane region" description="Helical" evidence="7">
    <location>
        <begin position="78"/>
        <end position="99"/>
    </location>
</feature>
<evidence type="ECO:0000256" key="5">
    <source>
        <dbReference type="ARBA" id="ARBA00022989"/>
    </source>
</evidence>
<dbReference type="Pfam" id="PF00528">
    <property type="entry name" value="BPD_transp_1"/>
    <property type="match status" value="1"/>
</dbReference>
<keyword evidence="2 7" id="KW-0813">Transport</keyword>
<evidence type="ECO:0000256" key="1">
    <source>
        <dbReference type="ARBA" id="ARBA00004651"/>
    </source>
</evidence>
<dbReference type="Gene3D" id="1.10.3720.10">
    <property type="entry name" value="MetI-like"/>
    <property type="match status" value="1"/>
</dbReference>
<dbReference type="GO" id="GO:0055085">
    <property type="term" value="P:transmembrane transport"/>
    <property type="evidence" value="ECO:0007669"/>
    <property type="project" value="InterPro"/>
</dbReference>
<evidence type="ECO:0000256" key="4">
    <source>
        <dbReference type="ARBA" id="ARBA00022692"/>
    </source>
</evidence>
<dbReference type="InterPro" id="IPR035906">
    <property type="entry name" value="MetI-like_sf"/>
</dbReference>
<dbReference type="PANTHER" id="PTHR30193">
    <property type="entry name" value="ABC TRANSPORTER PERMEASE PROTEIN"/>
    <property type="match status" value="1"/>
</dbReference>
<dbReference type="InterPro" id="IPR051393">
    <property type="entry name" value="ABC_transporter_permease"/>
</dbReference>
<sequence length="296" mass="33158">MTRWRELGLALLFLLPALAIFFIFTYYPFGRALWLSLNISNELGEPVKFIGLRYYQQILDFSKPDNDYLRSLLTSCEFVLLVVVLQILCGLGLASLALAKVRGIGIFRLIFTISIAVSLASSSVIWALIFDPSTNIMTWLVDLLNLPQPGLLTNAETALISIAVMSIWSGLGFTFVITLAGMQAIPGELYESASLDGAGSWRKFWHITLPLLTPILLFLLVVNTIETFQAFTQFNVLMNGPGPDSSTNVFTYAIYQSFWIDHRYGFASAMSVVLFIILLILSVIQFTFLGKRVHYR</sequence>
<comment type="caution">
    <text evidence="9">The sequence shown here is derived from an EMBL/GenBank/DDBJ whole genome shotgun (WGS) entry which is preliminary data.</text>
</comment>
<accession>A0A8J3I5W9</accession>
<dbReference type="Proteomes" id="UP000612362">
    <property type="component" value="Unassembled WGS sequence"/>
</dbReference>
<keyword evidence="10" id="KW-1185">Reference proteome</keyword>
<proteinExistence type="inferred from homology"/>
<evidence type="ECO:0000259" key="8">
    <source>
        <dbReference type="PROSITE" id="PS50928"/>
    </source>
</evidence>
<feature type="transmembrane region" description="Helical" evidence="7">
    <location>
        <begin position="7"/>
        <end position="27"/>
    </location>
</feature>
<feature type="transmembrane region" description="Helical" evidence="7">
    <location>
        <begin position="106"/>
        <end position="129"/>
    </location>
</feature>
<dbReference type="InterPro" id="IPR000515">
    <property type="entry name" value="MetI-like"/>
</dbReference>
<dbReference type="GO" id="GO:0005886">
    <property type="term" value="C:plasma membrane"/>
    <property type="evidence" value="ECO:0007669"/>
    <property type="project" value="UniProtKB-SubCell"/>
</dbReference>
<keyword evidence="3" id="KW-1003">Cell membrane</keyword>
<evidence type="ECO:0000256" key="6">
    <source>
        <dbReference type="ARBA" id="ARBA00023136"/>
    </source>
</evidence>
<evidence type="ECO:0000313" key="9">
    <source>
        <dbReference type="EMBL" id="GHO46672.1"/>
    </source>
</evidence>
<feature type="domain" description="ABC transmembrane type-1" evidence="8">
    <location>
        <begin position="72"/>
        <end position="285"/>
    </location>
</feature>
<dbReference type="PROSITE" id="PS50928">
    <property type="entry name" value="ABC_TM1"/>
    <property type="match status" value="1"/>
</dbReference>
<protein>
    <submittedName>
        <fullName evidence="9">Glycerol-3-phosphate ABC transporter permease</fullName>
    </submittedName>
</protein>
<dbReference type="AlphaFoldDB" id="A0A8J3I5W9"/>
<dbReference type="PANTHER" id="PTHR30193:SF37">
    <property type="entry name" value="INNER MEMBRANE ABC TRANSPORTER PERMEASE PROTEIN YCJO"/>
    <property type="match status" value="1"/>
</dbReference>